<comment type="caution">
    <text evidence="3">The sequence shown here is derived from an EMBL/GenBank/DDBJ whole genome shotgun (WGS) entry which is preliminary data.</text>
</comment>
<reference evidence="3 4" key="1">
    <citation type="journal article" date="2019" name="Sci. Rep.">
        <title>Orb-weaving spider Araneus ventricosus genome elucidates the spidroin gene catalogue.</title>
        <authorList>
            <person name="Kono N."/>
            <person name="Nakamura H."/>
            <person name="Ohtoshi R."/>
            <person name="Moran D.A.P."/>
            <person name="Shinohara A."/>
            <person name="Yoshida Y."/>
            <person name="Fujiwara M."/>
            <person name="Mori M."/>
            <person name="Tomita M."/>
            <person name="Arakawa K."/>
        </authorList>
    </citation>
    <scope>NUCLEOTIDE SEQUENCE [LARGE SCALE GENOMIC DNA]</scope>
</reference>
<sequence length="136" mass="14688">MTHAKVVTCRGPPNENPAELPQTKDPLGGGDLPRTPERESNGAVRFSLTTRFRCEAAEVTAEPMPRRVSDQTDGTSGAARPVFSLTTRSRCEPAKETADPMPRGVTVQTAKSKVLLSYLLVFFFVTVPLLSQGGKT</sequence>
<keyword evidence="2" id="KW-0472">Membrane</keyword>
<dbReference type="Proteomes" id="UP000499080">
    <property type="component" value="Unassembled WGS sequence"/>
</dbReference>
<feature type="region of interest" description="Disordered" evidence="1">
    <location>
        <begin position="1"/>
        <end position="41"/>
    </location>
</feature>
<protein>
    <submittedName>
        <fullName evidence="3">Uncharacterized protein</fullName>
    </submittedName>
</protein>
<evidence type="ECO:0000256" key="1">
    <source>
        <dbReference type="SAM" id="MobiDB-lite"/>
    </source>
</evidence>
<evidence type="ECO:0000256" key="2">
    <source>
        <dbReference type="SAM" id="Phobius"/>
    </source>
</evidence>
<keyword evidence="2" id="KW-0812">Transmembrane</keyword>
<dbReference type="AlphaFoldDB" id="A0A4Y2WM56"/>
<gene>
    <name evidence="3" type="ORF">AVEN_70031_1</name>
</gene>
<name>A0A4Y2WM56_ARAVE</name>
<feature type="region of interest" description="Disordered" evidence="1">
    <location>
        <begin position="60"/>
        <end position="83"/>
    </location>
</feature>
<proteinExistence type="predicted"/>
<dbReference type="EMBL" id="BGPR01062769">
    <property type="protein sequence ID" value="GBO38141.1"/>
    <property type="molecule type" value="Genomic_DNA"/>
</dbReference>
<evidence type="ECO:0000313" key="4">
    <source>
        <dbReference type="Proteomes" id="UP000499080"/>
    </source>
</evidence>
<keyword evidence="2" id="KW-1133">Transmembrane helix</keyword>
<feature type="non-terminal residue" evidence="3">
    <location>
        <position position="136"/>
    </location>
</feature>
<organism evidence="3 4">
    <name type="scientific">Araneus ventricosus</name>
    <name type="common">Orbweaver spider</name>
    <name type="synonym">Epeira ventricosa</name>
    <dbReference type="NCBI Taxonomy" id="182803"/>
    <lineage>
        <taxon>Eukaryota</taxon>
        <taxon>Metazoa</taxon>
        <taxon>Ecdysozoa</taxon>
        <taxon>Arthropoda</taxon>
        <taxon>Chelicerata</taxon>
        <taxon>Arachnida</taxon>
        <taxon>Araneae</taxon>
        <taxon>Araneomorphae</taxon>
        <taxon>Entelegynae</taxon>
        <taxon>Araneoidea</taxon>
        <taxon>Araneidae</taxon>
        <taxon>Araneus</taxon>
    </lineage>
</organism>
<keyword evidence="4" id="KW-1185">Reference proteome</keyword>
<feature type="transmembrane region" description="Helical" evidence="2">
    <location>
        <begin position="114"/>
        <end position="131"/>
    </location>
</feature>
<accession>A0A4Y2WM56</accession>
<evidence type="ECO:0000313" key="3">
    <source>
        <dbReference type="EMBL" id="GBO38141.1"/>
    </source>
</evidence>